<gene>
    <name evidence="1" type="ORF">H8911_06750</name>
</gene>
<reference evidence="1 2" key="1">
    <citation type="submission" date="2020-08" db="EMBL/GenBank/DDBJ databases">
        <authorList>
            <person name="Liu C."/>
            <person name="Sun Q."/>
        </authorList>
    </citation>
    <scope>NUCLEOTIDE SEQUENCE [LARGE SCALE GENOMIC DNA]</scope>
    <source>
        <strain evidence="1 2">L34</strain>
    </source>
</reference>
<comment type="caution">
    <text evidence="1">The sequence shown here is derived from an EMBL/GenBank/DDBJ whole genome shotgun (WGS) entry which is preliminary data.</text>
</comment>
<evidence type="ECO:0000313" key="1">
    <source>
        <dbReference type="EMBL" id="MBC6012435.1"/>
    </source>
</evidence>
<proteinExistence type="predicted"/>
<name>A0ABR7KI79_9FIRM</name>
<dbReference type="Proteomes" id="UP000649075">
    <property type="component" value="Unassembled WGS sequence"/>
</dbReference>
<keyword evidence="2" id="KW-1185">Reference proteome</keyword>
<evidence type="ECO:0000313" key="2">
    <source>
        <dbReference type="Proteomes" id="UP000649075"/>
    </source>
</evidence>
<accession>A0ABR7KI79</accession>
<sequence>MEKKLDTNMYVYFGSEHYDRELFKNDKNLNIPKFSLIGFSLKSKNGWRKWRDDNDMNSVSKYDYFCFRINNNNLALENIDDIK</sequence>
<dbReference type="RefSeq" id="WP_186999106.1">
    <property type="nucleotide sequence ID" value="NZ_JACRWH010000024.1"/>
</dbReference>
<organism evidence="1 2">
    <name type="scientific">Holdemanella hominis</name>
    <dbReference type="NCBI Taxonomy" id="2764327"/>
    <lineage>
        <taxon>Bacteria</taxon>
        <taxon>Bacillati</taxon>
        <taxon>Bacillota</taxon>
        <taxon>Erysipelotrichia</taxon>
        <taxon>Erysipelotrichales</taxon>
        <taxon>Erysipelotrichaceae</taxon>
        <taxon>Holdemanella</taxon>
    </lineage>
</organism>
<dbReference type="EMBL" id="JACRWH010000024">
    <property type="protein sequence ID" value="MBC6012435.1"/>
    <property type="molecule type" value="Genomic_DNA"/>
</dbReference>
<protein>
    <submittedName>
        <fullName evidence="1">Uncharacterized protein</fullName>
    </submittedName>
</protein>